<proteinExistence type="predicted"/>
<dbReference type="AlphaFoldDB" id="C1GIK5"/>
<evidence type="ECO:0000313" key="1">
    <source>
        <dbReference type="EMBL" id="EEH42271.2"/>
    </source>
</evidence>
<gene>
    <name evidence="1" type="ORF">PADG_07091</name>
</gene>
<evidence type="ECO:0000313" key="2">
    <source>
        <dbReference type="Proteomes" id="UP000001628"/>
    </source>
</evidence>
<name>C1GIK5_PARBD</name>
<dbReference type="EMBL" id="KN275966">
    <property type="protein sequence ID" value="EEH42271.2"/>
    <property type="molecule type" value="Genomic_DNA"/>
</dbReference>
<dbReference type="InParanoid" id="C1GIK5"/>
<sequence length="145" mass="15685">MSVPYSQADLELRVTEPGLLLGFSPKYGVVQPSSLRLDGSMREPRPQIGPQVRLIISVPTGHTGTPCSQQSSFSCASATDIALQLIEVWESTIFMHHIVIGLEGKAASAAIREAWSSAAPKVQSQPTRRVSILSRCAYDIIHDAN</sequence>
<accession>C1GIK5</accession>
<dbReference type="KEGG" id="pbn:PADG_07091"/>
<reference evidence="1 2" key="1">
    <citation type="journal article" date="2011" name="PLoS Genet.">
        <title>Comparative genomic analysis of human fungal pathogens causing paracoccidioidomycosis.</title>
        <authorList>
            <person name="Desjardins C.A."/>
            <person name="Champion M.D."/>
            <person name="Holder J.W."/>
            <person name="Muszewska A."/>
            <person name="Goldberg J."/>
            <person name="Bailao A.M."/>
            <person name="Brigido M.M."/>
            <person name="Ferreira M.E."/>
            <person name="Garcia A.M."/>
            <person name="Grynberg M."/>
            <person name="Gujja S."/>
            <person name="Heiman D.I."/>
            <person name="Henn M.R."/>
            <person name="Kodira C.D."/>
            <person name="Leon-Narvaez H."/>
            <person name="Longo L.V."/>
            <person name="Ma L.J."/>
            <person name="Malavazi I."/>
            <person name="Matsuo A.L."/>
            <person name="Morais F.V."/>
            <person name="Pereira M."/>
            <person name="Rodriguez-Brito S."/>
            <person name="Sakthikumar S."/>
            <person name="Salem-Izacc S.M."/>
            <person name="Sykes S.M."/>
            <person name="Teixeira M.M."/>
            <person name="Vallejo M.C."/>
            <person name="Walter M.E."/>
            <person name="Yandava C."/>
            <person name="Young S."/>
            <person name="Zeng Q."/>
            <person name="Zucker J."/>
            <person name="Felipe M.S."/>
            <person name="Goldman G.H."/>
            <person name="Haas B.J."/>
            <person name="McEwen J.G."/>
            <person name="Nino-Vega G."/>
            <person name="Puccia R."/>
            <person name="San-Blas G."/>
            <person name="Soares C.M."/>
            <person name="Birren B.W."/>
            <person name="Cuomo C.A."/>
        </authorList>
    </citation>
    <scope>NUCLEOTIDE SEQUENCE [LARGE SCALE GENOMIC DNA]</scope>
    <source>
        <strain evidence="1 2">Pb18</strain>
    </source>
</reference>
<dbReference type="RefSeq" id="XP_010762409.1">
    <property type="nucleotide sequence ID" value="XM_010764107.1"/>
</dbReference>
<dbReference type="GeneID" id="22585664"/>
<dbReference type="Proteomes" id="UP000001628">
    <property type="component" value="Unassembled WGS sequence"/>
</dbReference>
<protein>
    <submittedName>
        <fullName evidence="1">Uncharacterized protein</fullName>
    </submittedName>
</protein>
<dbReference type="VEuPathDB" id="FungiDB:PADG_07091"/>
<dbReference type="HOGENOM" id="CLU_1787400_0_0_1"/>
<organism evidence="1 2">
    <name type="scientific">Paracoccidioides brasiliensis (strain Pb18)</name>
    <dbReference type="NCBI Taxonomy" id="502780"/>
    <lineage>
        <taxon>Eukaryota</taxon>
        <taxon>Fungi</taxon>
        <taxon>Dikarya</taxon>
        <taxon>Ascomycota</taxon>
        <taxon>Pezizomycotina</taxon>
        <taxon>Eurotiomycetes</taxon>
        <taxon>Eurotiomycetidae</taxon>
        <taxon>Onygenales</taxon>
        <taxon>Ajellomycetaceae</taxon>
        <taxon>Paracoccidioides</taxon>
    </lineage>
</organism>
<keyword evidence="2" id="KW-1185">Reference proteome</keyword>